<evidence type="ECO:0000313" key="3">
    <source>
        <dbReference type="Proteomes" id="UP000774699"/>
    </source>
</evidence>
<name>A0A8T4CAJ5_9ARCH</name>
<dbReference type="EMBL" id="VGJJ01000012">
    <property type="protein sequence ID" value="MBM3282155.1"/>
    <property type="molecule type" value="Genomic_DNA"/>
</dbReference>
<comment type="caution">
    <text evidence="2">The sequence shown here is derived from an EMBL/GenBank/DDBJ whole genome shotgun (WGS) entry which is preliminary data.</text>
</comment>
<feature type="transmembrane region" description="Helical" evidence="1">
    <location>
        <begin position="12"/>
        <end position="35"/>
    </location>
</feature>
<gene>
    <name evidence="2" type="ORF">FJY86_02335</name>
</gene>
<evidence type="ECO:0000256" key="1">
    <source>
        <dbReference type="SAM" id="Phobius"/>
    </source>
</evidence>
<keyword evidence="1" id="KW-0472">Membrane</keyword>
<keyword evidence="1" id="KW-1133">Transmembrane helix</keyword>
<accession>A0A8T4CAJ5</accession>
<protein>
    <submittedName>
        <fullName evidence="2">Class III signal peptide-containing protein</fullName>
    </submittedName>
</protein>
<proteinExistence type="predicted"/>
<keyword evidence="1" id="KW-0812">Transmembrane</keyword>
<sequence length="151" mass="15732">MLFKKGRGQGTTEYLIILAIVIVIALVVVGVLGGFPSLGAGVSEGTSKTYWMGTSPLAITEYSVSTTTGTLVVKNMTASAITLDDVNYNGAMASLTDVVIGAGATVNVTDTDFTCSTRGQVYTKTIALKYNTTNLSGQFFTGIQPLVGQCQ</sequence>
<dbReference type="Proteomes" id="UP000774699">
    <property type="component" value="Unassembled WGS sequence"/>
</dbReference>
<reference evidence="2" key="1">
    <citation type="submission" date="2019-03" db="EMBL/GenBank/DDBJ databases">
        <title>Lake Tanganyika Metagenome-Assembled Genomes (MAGs).</title>
        <authorList>
            <person name="Tran P."/>
        </authorList>
    </citation>
    <scope>NUCLEOTIDE SEQUENCE</scope>
    <source>
        <strain evidence="2">M_DeepCast_50m_m2_156</strain>
    </source>
</reference>
<evidence type="ECO:0000313" key="2">
    <source>
        <dbReference type="EMBL" id="MBM3282155.1"/>
    </source>
</evidence>
<organism evidence="2 3">
    <name type="scientific">Candidatus Iainarchaeum sp</name>
    <dbReference type="NCBI Taxonomy" id="3101447"/>
    <lineage>
        <taxon>Archaea</taxon>
        <taxon>Candidatus Iainarchaeota</taxon>
        <taxon>Candidatus Iainarchaeia</taxon>
        <taxon>Candidatus Iainarchaeales</taxon>
        <taxon>Candidatus Iainarchaeaceae</taxon>
        <taxon>Candidatus Iainarchaeum</taxon>
    </lineage>
</organism>
<dbReference type="AlphaFoldDB" id="A0A8T4CAJ5"/>